<reference evidence="1" key="1">
    <citation type="submission" date="2018-01" db="EMBL/GenBank/DDBJ databases">
        <authorList>
            <person name="Regsiter A."/>
            <person name="William W."/>
        </authorList>
    </citation>
    <scope>NUCLEOTIDE SEQUENCE</scope>
    <source>
        <strain evidence="1">TRIP AH-1</strain>
    </source>
</reference>
<protein>
    <recommendedName>
        <fullName evidence="2">Cytoplasmic protein</fullName>
    </recommendedName>
</protein>
<dbReference type="EMBL" id="OJIN01000084">
    <property type="protein sequence ID" value="SPD73223.1"/>
    <property type="molecule type" value="Genomic_DNA"/>
</dbReference>
<gene>
    <name evidence="1" type="ORF">PITCH_A1740032</name>
</gene>
<evidence type="ECO:0008006" key="2">
    <source>
        <dbReference type="Google" id="ProtNLM"/>
    </source>
</evidence>
<organism evidence="1">
    <name type="scientific">uncultured Desulfobacterium sp</name>
    <dbReference type="NCBI Taxonomy" id="201089"/>
    <lineage>
        <taxon>Bacteria</taxon>
        <taxon>Pseudomonadati</taxon>
        <taxon>Thermodesulfobacteriota</taxon>
        <taxon>Desulfobacteria</taxon>
        <taxon>Desulfobacterales</taxon>
        <taxon>Desulfobacteriaceae</taxon>
        <taxon>Desulfobacterium</taxon>
        <taxon>environmental samples</taxon>
    </lineage>
</organism>
<accession>A0A445MUW2</accession>
<evidence type="ECO:0000313" key="1">
    <source>
        <dbReference type="EMBL" id="SPD73223.1"/>
    </source>
</evidence>
<sequence length="81" mass="9418">MKNSPFHPSRPYQRGQGKNNFEELEAAELYCPKCSRPVPVNKFLLLILPEGDKYEYRCRFCGSKVGAKTDKTGQFYDVLRR</sequence>
<dbReference type="AlphaFoldDB" id="A0A445MUW2"/>
<proteinExistence type="predicted"/>
<name>A0A445MUW2_9BACT</name>